<dbReference type="Pfam" id="PF01593">
    <property type="entry name" value="Amino_oxidase"/>
    <property type="match status" value="1"/>
</dbReference>
<dbReference type="Gene3D" id="3.50.50.60">
    <property type="entry name" value="FAD/NAD(P)-binding domain"/>
    <property type="match status" value="1"/>
</dbReference>
<dbReference type="PRINTS" id="PR00419">
    <property type="entry name" value="ADXRDTASE"/>
</dbReference>
<keyword evidence="4" id="KW-1185">Reference proteome</keyword>
<proteinExistence type="predicted"/>
<evidence type="ECO:0000256" key="1">
    <source>
        <dbReference type="SAM" id="MobiDB-lite"/>
    </source>
</evidence>
<dbReference type="PANTHER" id="PTHR42923:SF43">
    <property type="entry name" value="AMINE OXIDASE"/>
    <property type="match status" value="1"/>
</dbReference>
<feature type="domain" description="Amine oxidase" evidence="2">
    <location>
        <begin position="43"/>
        <end position="501"/>
    </location>
</feature>
<comment type="caution">
    <text evidence="3">The sequence shown here is derived from an EMBL/GenBank/DDBJ whole genome shotgun (WGS) entry which is preliminary data.</text>
</comment>
<dbReference type="RefSeq" id="WP_077691581.1">
    <property type="nucleotide sequence ID" value="NZ_MCOK01000001.1"/>
</dbReference>
<name>A0A1V3C3Q9_9ACTN</name>
<dbReference type="Proteomes" id="UP000189004">
    <property type="component" value="Unassembled WGS sequence"/>
</dbReference>
<feature type="region of interest" description="Disordered" evidence="1">
    <location>
        <begin position="1"/>
        <end position="29"/>
    </location>
</feature>
<dbReference type="STRING" id="501010.NOSIN_16200"/>
<dbReference type="InterPro" id="IPR050464">
    <property type="entry name" value="Zeta_carotene_desat/Oxidored"/>
</dbReference>
<accession>A0A1V3C3Q9</accession>
<dbReference type="SUPFAM" id="SSF51905">
    <property type="entry name" value="FAD/NAD(P)-binding domain"/>
    <property type="match status" value="1"/>
</dbReference>
<evidence type="ECO:0000259" key="2">
    <source>
        <dbReference type="Pfam" id="PF01593"/>
    </source>
</evidence>
<evidence type="ECO:0000313" key="3">
    <source>
        <dbReference type="EMBL" id="OOC55156.1"/>
    </source>
</evidence>
<dbReference type="AlphaFoldDB" id="A0A1V3C3Q9"/>
<sequence length="539" mass="58689">MSADGAARPPDVRDPLAEAVPPAPPTGPRTAAVPHVAVVGGGVAGLAAACALAERDVDVTVFEREPSLGGRLRGWATTLSDGSPATMTRGFHAFFRQYYNLRALLRRADPGLDCLVPLSDYPLVHRDGPRDRFSGLPPTPPWNAAVLAATSPSFPPRDLARVNVPAALQLLDVDVPGVYERLDHMSARDLLEAVRFPPTARHLAFEVFTRSFFADPGRLSAAELAVMFHVYFLGSSEGLVFDVPRSPFPQALWDPLERHLAKLGVRFRTSSPVEAVHPGREHRFSVRGRTPEGGPFDTGADAVVLAATPAGTRDLVAASPGLGGPLPDGRGPGVREWRDRMARVETAPPFLVSRYWLDRPVRPHRPAFLGTAGYPTLDNISVLERYEDEARAWARRTGGSVVELHAYALEEGCDPGFERRGLWEQARAVYPELARARAVDSRHETRADCPLFAPGSHRDRCGATTPDPFVVVAGDHVRTDLPVALMERAATSGLLAANALLSRWGRPGHTLWTVPRRGRSAPLRALARRARRTRWGAQR</sequence>
<reference evidence="4" key="1">
    <citation type="submission" date="2016-08" db="EMBL/GenBank/DDBJ databases">
        <authorList>
            <person name="Tokovenko B."/>
            <person name="Kalinowski J."/>
        </authorList>
    </citation>
    <scope>NUCLEOTIDE SEQUENCE [LARGE SCALE GENOMIC DNA]</scope>
    <source>
        <strain evidence="4">UTMC102</strain>
    </source>
</reference>
<dbReference type="EMBL" id="MCOK01000001">
    <property type="protein sequence ID" value="OOC55156.1"/>
    <property type="molecule type" value="Genomic_DNA"/>
</dbReference>
<protein>
    <submittedName>
        <fullName evidence="3">Isorenieratene synthase</fullName>
    </submittedName>
</protein>
<evidence type="ECO:0000313" key="4">
    <source>
        <dbReference type="Proteomes" id="UP000189004"/>
    </source>
</evidence>
<dbReference type="InterPro" id="IPR002937">
    <property type="entry name" value="Amino_oxidase"/>
</dbReference>
<dbReference type="PANTHER" id="PTHR42923">
    <property type="entry name" value="PROTOPORPHYRINOGEN OXIDASE"/>
    <property type="match status" value="1"/>
</dbReference>
<dbReference type="GO" id="GO:0016491">
    <property type="term" value="F:oxidoreductase activity"/>
    <property type="evidence" value="ECO:0007669"/>
    <property type="project" value="InterPro"/>
</dbReference>
<organism evidence="3 4">
    <name type="scientific">Nocardiopsis sinuspersici</name>
    <dbReference type="NCBI Taxonomy" id="501010"/>
    <lineage>
        <taxon>Bacteria</taxon>
        <taxon>Bacillati</taxon>
        <taxon>Actinomycetota</taxon>
        <taxon>Actinomycetes</taxon>
        <taxon>Streptosporangiales</taxon>
        <taxon>Nocardiopsidaceae</taxon>
        <taxon>Nocardiopsis</taxon>
    </lineage>
</organism>
<dbReference type="OrthoDB" id="7856496at2"/>
<dbReference type="InterPro" id="IPR036188">
    <property type="entry name" value="FAD/NAD-bd_sf"/>
</dbReference>
<gene>
    <name evidence="3" type="ORF">NOSIN_16200</name>
</gene>